<protein>
    <submittedName>
        <fullName evidence="1">HAD family phosphatase</fullName>
    </submittedName>
</protein>
<dbReference type="InterPro" id="IPR023214">
    <property type="entry name" value="HAD_sf"/>
</dbReference>
<sequence length="226" mass="23668">MPVDAAPAALLWDFDGTLADTEPSWRIAERRFLAELGVEVDPARQTELIGLSTEASAARMLGWAGRDDFDPVAAGALVEGYAFEVISSEPVPFRPGARELLADARAAGVPCALVSASSTRILRRATRELPEGSFDAVIGGDTVTHGKPHPEPYLRGAAALGVEPGACLALEDSRPGLASAEAAGVPSLGIPFAQELAPGERQRIVRTLDGVGFAEASALWRELTDA</sequence>
<evidence type="ECO:0000313" key="2">
    <source>
        <dbReference type="Proteomes" id="UP001434337"/>
    </source>
</evidence>
<dbReference type="Proteomes" id="UP001434337">
    <property type="component" value="Chromosome"/>
</dbReference>
<dbReference type="InterPro" id="IPR023198">
    <property type="entry name" value="PGP-like_dom2"/>
</dbReference>
<dbReference type="SFLD" id="SFLDG01129">
    <property type="entry name" value="C1.5:_HAD__Beta-PGM__Phosphata"/>
    <property type="match status" value="1"/>
</dbReference>
<dbReference type="SUPFAM" id="SSF56784">
    <property type="entry name" value="HAD-like"/>
    <property type="match status" value="1"/>
</dbReference>
<dbReference type="InterPro" id="IPR036412">
    <property type="entry name" value="HAD-like_sf"/>
</dbReference>
<evidence type="ECO:0000313" key="1">
    <source>
        <dbReference type="EMBL" id="WZW97021.1"/>
    </source>
</evidence>
<dbReference type="RefSeq" id="WP_342371608.1">
    <property type="nucleotide sequence ID" value="NZ_CP115965.1"/>
</dbReference>
<accession>A0ABZ3C392</accession>
<dbReference type="Gene3D" id="1.10.150.240">
    <property type="entry name" value="Putative phosphatase, domain 2"/>
    <property type="match status" value="1"/>
</dbReference>
<proteinExistence type="predicted"/>
<dbReference type="PANTHER" id="PTHR43434:SF1">
    <property type="entry name" value="PHOSPHOGLYCOLATE PHOSPHATASE"/>
    <property type="match status" value="1"/>
</dbReference>
<dbReference type="Pfam" id="PF00702">
    <property type="entry name" value="Hydrolase"/>
    <property type="match status" value="1"/>
</dbReference>
<dbReference type="PANTHER" id="PTHR43434">
    <property type="entry name" value="PHOSPHOGLYCOLATE PHOSPHATASE"/>
    <property type="match status" value="1"/>
</dbReference>
<reference evidence="1 2" key="1">
    <citation type="journal article" date="2023" name="Environ Microbiome">
        <title>A coral-associated actinobacterium mitigates coral bleaching under heat stress.</title>
        <authorList>
            <person name="Li J."/>
            <person name="Zou Y."/>
            <person name="Li Q."/>
            <person name="Zhang J."/>
            <person name="Bourne D.G."/>
            <person name="Lyu Y."/>
            <person name="Liu C."/>
            <person name="Zhang S."/>
        </authorList>
    </citation>
    <scope>NUCLEOTIDE SEQUENCE [LARGE SCALE GENOMIC DNA]</scope>
    <source>
        <strain evidence="1 2">SCSIO 13291</strain>
    </source>
</reference>
<dbReference type="InterPro" id="IPR006439">
    <property type="entry name" value="HAD-SF_hydro_IA"/>
</dbReference>
<keyword evidence="2" id="KW-1185">Reference proteome</keyword>
<dbReference type="CDD" id="cd07505">
    <property type="entry name" value="HAD_BPGM-like"/>
    <property type="match status" value="1"/>
</dbReference>
<organism evidence="1 2">
    <name type="scientific">Propioniciclava soli</name>
    <dbReference type="NCBI Taxonomy" id="2775081"/>
    <lineage>
        <taxon>Bacteria</taxon>
        <taxon>Bacillati</taxon>
        <taxon>Actinomycetota</taxon>
        <taxon>Actinomycetes</taxon>
        <taxon>Propionibacteriales</taxon>
        <taxon>Propionibacteriaceae</taxon>
        <taxon>Propioniciclava</taxon>
    </lineage>
</organism>
<name>A0ABZ3C392_9ACTN</name>
<dbReference type="SFLD" id="SFLDS00003">
    <property type="entry name" value="Haloacid_Dehalogenase"/>
    <property type="match status" value="1"/>
</dbReference>
<dbReference type="EMBL" id="CP115965">
    <property type="protein sequence ID" value="WZW97021.1"/>
    <property type="molecule type" value="Genomic_DNA"/>
</dbReference>
<dbReference type="NCBIfam" id="TIGR01509">
    <property type="entry name" value="HAD-SF-IA-v3"/>
    <property type="match status" value="1"/>
</dbReference>
<gene>
    <name evidence="1" type="ORF">PCC79_08780</name>
</gene>
<dbReference type="Gene3D" id="3.40.50.1000">
    <property type="entry name" value="HAD superfamily/HAD-like"/>
    <property type="match status" value="1"/>
</dbReference>
<dbReference type="InterPro" id="IPR050155">
    <property type="entry name" value="HAD-like_hydrolase_sf"/>
</dbReference>